<keyword evidence="3 9" id="KW-0813">Transport</keyword>
<feature type="transmembrane region" description="Helical" evidence="9">
    <location>
        <begin position="196"/>
        <end position="218"/>
    </location>
</feature>
<evidence type="ECO:0000313" key="11">
    <source>
        <dbReference type="EMBL" id="SFV35119.1"/>
    </source>
</evidence>
<organism evidence="11 12">
    <name type="scientific">Hyphomicrobium facile</name>
    <dbReference type="NCBI Taxonomy" id="51670"/>
    <lineage>
        <taxon>Bacteria</taxon>
        <taxon>Pseudomonadati</taxon>
        <taxon>Pseudomonadota</taxon>
        <taxon>Alphaproteobacteria</taxon>
        <taxon>Hyphomicrobiales</taxon>
        <taxon>Hyphomicrobiaceae</taxon>
        <taxon>Hyphomicrobium</taxon>
    </lineage>
</organism>
<dbReference type="RefSeq" id="WP_092867974.1">
    <property type="nucleotide sequence ID" value="NZ_FPCH01000002.1"/>
</dbReference>
<dbReference type="PROSITE" id="PS51012">
    <property type="entry name" value="ABC_TM2"/>
    <property type="match status" value="1"/>
</dbReference>
<dbReference type="PANTHER" id="PTHR30413:SF8">
    <property type="entry name" value="TRANSPORT PERMEASE PROTEIN"/>
    <property type="match status" value="1"/>
</dbReference>
<keyword evidence="6 9" id="KW-0812">Transmembrane</keyword>
<dbReference type="InterPro" id="IPR047817">
    <property type="entry name" value="ABC2_TM_bact-type"/>
</dbReference>
<evidence type="ECO:0000256" key="6">
    <source>
        <dbReference type="ARBA" id="ARBA00022692"/>
    </source>
</evidence>
<dbReference type="AlphaFoldDB" id="A0A1I7NKJ6"/>
<keyword evidence="4 9" id="KW-1003">Cell membrane</keyword>
<evidence type="ECO:0000256" key="1">
    <source>
        <dbReference type="ARBA" id="ARBA00004429"/>
    </source>
</evidence>
<comment type="similarity">
    <text evidence="2 9">Belongs to the ABC-2 integral membrane protein family.</text>
</comment>
<accession>A0A1I7NKJ6</accession>
<dbReference type="EMBL" id="FPCH01000002">
    <property type="protein sequence ID" value="SFV35119.1"/>
    <property type="molecule type" value="Genomic_DNA"/>
</dbReference>
<gene>
    <name evidence="11" type="ORF">SAMN04488557_2505</name>
</gene>
<keyword evidence="5" id="KW-0997">Cell inner membrane</keyword>
<dbReference type="STRING" id="51670.SAMN04488557_2505"/>
<evidence type="ECO:0000256" key="9">
    <source>
        <dbReference type="RuleBase" id="RU361157"/>
    </source>
</evidence>
<evidence type="ECO:0000259" key="10">
    <source>
        <dbReference type="PROSITE" id="PS51012"/>
    </source>
</evidence>
<evidence type="ECO:0000256" key="4">
    <source>
        <dbReference type="ARBA" id="ARBA00022475"/>
    </source>
</evidence>
<sequence length="283" mass="31658">MDCPISQSEQTRVLVLEASRSERNYWSDLWHYRELFAILAWRDVAVRYKQTVMGVAWAIVRPLVTMIIFTVVFGKLAKLPSDGDVPYPILVFAGMLPWFLFSSILSEASNSLIGNASLISKVYFPRLIVPASAGVVALVDFMINLAILFGLMAWYEFVPGWQIVFLPAFIAFAVAASLGPALFITALNVKYRDVRYAIPFAIQFGLYVSPVGFSSEIIPADMRFWYSLNPVVGVIDGFRWSLLGGESQLYIPGLLAGLGVTAFMMWYGIRYFRGAERAFADLV</sequence>
<protein>
    <recommendedName>
        <fullName evidence="9">Transport permease protein</fullName>
    </recommendedName>
</protein>
<dbReference type="GO" id="GO:0140359">
    <property type="term" value="F:ABC-type transporter activity"/>
    <property type="evidence" value="ECO:0007669"/>
    <property type="project" value="InterPro"/>
</dbReference>
<dbReference type="PANTHER" id="PTHR30413">
    <property type="entry name" value="INNER MEMBRANE TRANSPORT PERMEASE"/>
    <property type="match status" value="1"/>
</dbReference>
<evidence type="ECO:0000256" key="8">
    <source>
        <dbReference type="ARBA" id="ARBA00023136"/>
    </source>
</evidence>
<dbReference type="InterPro" id="IPR013525">
    <property type="entry name" value="ABC2_TM"/>
</dbReference>
<evidence type="ECO:0000256" key="3">
    <source>
        <dbReference type="ARBA" id="ARBA00022448"/>
    </source>
</evidence>
<feature type="transmembrane region" description="Helical" evidence="9">
    <location>
        <begin position="249"/>
        <end position="269"/>
    </location>
</feature>
<dbReference type="Proteomes" id="UP000199423">
    <property type="component" value="Unassembled WGS sequence"/>
</dbReference>
<evidence type="ECO:0000256" key="7">
    <source>
        <dbReference type="ARBA" id="ARBA00022989"/>
    </source>
</evidence>
<keyword evidence="12" id="KW-1185">Reference proteome</keyword>
<reference evidence="12" key="1">
    <citation type="submission" date="2016-10" db="EMBL/GenBank/DDBJ databases">
        <authorList>
            <person name="Varghese N."/>
            <person name="Submissions S."/>
        </authorList>
    </citation>
    <scope>NUCLEOTIDE SEQUENCE [LARGE SCALE GENOMIC DNA]</scope>
    <source>
        <strain evidence="12">DSM 1565</strain>
    </source>
</reference>
<feature type="transmembrane region" description="Helical" evidence="9">
    <location>
        <begin position="85"/>
        <end position="106"/>
    </location>
</feature>
<feature type="transmembrane region" description="Helical" evidence="9">
    <location>
        <begin position="52"/>
        <end position="73"/>
    </location>
</feature>
<evidence type="ECO:0000256" key="2">
    <source>
        <dbReference type="ARBA" id="ARBA00007783"/>
    </source>
</evidence>
<dbReference type="Pfam" id="PF01061">
    <property type="entry name" value="ABC2_membrane"/>
    <property type="match status" value="1"/>
</dbReference>
<feature type="transmembrane region" description="Helical" evidence="9">
    <location>
        <begin position="127"/>
        <end position="155"/>
    </location>
</feature>
<evidence type="ECO:0000313" key="12">
    <source>
        <dbReference type="Proteomes" id="UP000199423"/>
    </source>
</evidence>
<comment type="subcellular location">
    <subcellularLocation>
        <location evidence="1 9">Cell inner membrane</location>
        <topology evidence="1 9">Multi-pass membrane protein</topology>
    </subcellularLocation>
</comment>
<dbReference type="GO" id="GO:0005886">
    <property type="term" value="C:plasma membrane"/>
    <property type="evidence" value="ECO:0007669"/>
    <property type="project" value="UniProtKB-SubCell"/>
</dbReference>
<keyword evidence="7 9" id="KW-1133">Transmembrane helix</keyword>
<dbReference type="GO" id="GO:0015920">
    <property type="term" value="P:lipopolysaccharide transport"/>
    <property type="evidence" value="ECO:0007669"/>
    <property type="project" value="TreeGrafter"/>
</dbReference>
<dbReference type="OrthoDB" id="9786910at2"/>
<proteinExistence type="inferred from homology"/>
<feature type="domain" description="ABC transmembrane type-2" evidence="10">
    <location>
        <begin position="53"/>
        <end position="275"/>
    </location>
</feature>
<name>A0A1I7NKJ6_9HYPH</name>
<evidence type="ECO:0000256" key="5">
    <source>
        <dbReference type="ARBA" id="ARBA00022519"/>
    </source>
</evidence>
<keyword evidence="8 9" id="KW-0472">Membrane</keyword>
<feature type="transmembrane region" description="Helical" evidence="9">
    <location>
        <begin position="161"/>
        <end position="184"/>
    </location>
</feature>